<dbReference type="InterPro" id="IPR036188">
    <property type="entry name" value="FAD/NAD-bd_sf"/>
</dbReference>
<dbReference type="PANTHER" id="PTHR10961">
    <property type="entry name" value="PEROXISOMAL SARCOSINE OXIDASE"/>
    <property type="match status" value="1"/>
</dbReference>
<dbReference type="InterPro" id="IPR045170">
    <property type="entry name" value="MTOX"/>
</dbReference>
<dbReference type="GO" id="GO:0050660">
    <property type="term" value="F:flavin adenine dinucleotide binding"/>
    <property type="evidence" value="ECO:0007669"/>
    <property type="project" value="InterPro"/>
</dbReference>
<keyword evidence="5" id="KW-0560">Oxidoreductase</keyword>
<dbReference type="EMBL" id="ALBS01000022">
    <property type="protein sequence ID" value="EJT52570.1"/>
    <property type="molecule type" value="Genomic_DNA"/>
</dbReference>
<proteinExistence type="inferred from homology"/>
<dbReference type="AlphaFoldDB" id="J4UKZ2"/>
<dbReference type="Pfam" id="PF01266">
    <property type="entry name" value="DAO"/>
    <property type="match status" value="1"/>
</dbReference>
<comment type="caution">
    <text evidence="7">The sequence shown here is derived from an EMBL/GenBank/DDBJ whole genome shotgun (WGS) entry which is preliminary data.</text>
</comment>
<reference evidence="7 8" key="1">
    <citation type="journal article" date="2012" name="Eukaryot. Cell">
        <title>Draft genome sequence of CBS 2479, the standard type strain of Trichosporon asahii.</title>
        <authorList>
            <person name="Yang R.Y."/>
            <person name="Li H.T."/>
            <person name="Zhu H."/>
            <person name="Zhou G.P."/>
            <person name="Wang M."/>
            <person name="Wang L."/>
        </authorList>
    </citation>
    <scope>NUCLEOTIDE SEQUENCE [LARGE SCALE GENOMIC DNA]</scope>
    <source>
        <strain evidence="8">ATCC 90039 / CBS 2479 / JCM 2466 / KCTC 7840 / NCYC 2677 / UAMH 7654</strain>
    </source>
</reference>
<dbReference type="GO" id="GO:0008115">
    <property type="term" value="F:sarcosine oxidase activity"/>
    <property type="evidence" value="ECO:0007669"/>
    <property type="project" value="TreeGrafter"/>
</dbReference>
<evidence type="ECO:0000313" key="7">
    <source>
        <dbReference type="EMBL" id="EJT52570.1"/>
    </source>
</evidence>
<organism evidence="7 8">
    <name type="scientific">Trichosporon asahii var. asahii (strain ATCC 90039 / CBS 2479 / JCM 2466 / KCTC 7840 / NBRC 103889/ NCYC 2677 / UAMH 7654)</name>
    <name type="common">Yeast</name>
    <dbReference type="NCBI Taxonomy" id="1186058"/>
    <lineage>
        <taxon>Eukaryota</taxon>
        <taxon>Fungi</taxon>
        <taxon>Dikarya</taxon>
        <taxon>Basidiomycota</taxon>
        <taxon>Agaricomycotina</taxon>
        <taxon>Tremellomycetes</taxon>
        <taxon>Trichosporonales</taxon>
        <taxon>Trichosporonaceae</taxon>
        <taxon>Trichosporon</taxon>
    </lineage>
</organism>
<name>J4UKZ2_TRIAS</name>
<dbReference type="Gene3D" id="3.30.9.10">
    <property type="entry name" value="D-Amino Acid Oxidase, subunit A, domain 2"/>
    <property type="match status" value="1"/>
</dbReference>
<comment type="cofactor">
    <cofactor evidence="1">
        <name>FAD</name>
        <dbReference type="ChEBI" id="CHEBI:57692"/>
    </cofactor>
</comment>
<dbReference type="PANTHER" id="PTHR10961:SF46">
    <property type="entry name" value="PEROXISOMAL SARCOSINE OXIDASE"/>
    <property type="match status" value="1"/>
</dbReference>
<feature type="domain" description="FAD dependent oxidoreductase" evidence="6">
    <location>
        <begin position="10"/>
        <end position="387"/>
    </location>
</feature>
<dbReference type="HOGENOM" id="CLU_007884_0_1_1"/>
<dbReference type="Gene3D" id="3.50.50.60">
    <property type="entry name" value="FAD/NAD(P)-binding domain"/>
    <property type="match status" value="1"/>
</dbReference>
<evidence type="ECO:0000256" key="4">
    <source>
        <dbReference type="ARBA" id="ARBA00022827"/>
    </source>
</evidence>
<dbReference type="InterPro" id="IPR006076">
    <property type="entry name" value="FAD-dep_OxRdtase"/>
</dbReference>
<dbReference type="GeneID" id="25986885"/>
<evidence type="ECO:0000256" key="2">
    <source>
        <dbReference type="ARBA" id="ARBA00010989"/>
    </source>
</evidence>
<gene>
    <name evidence="7" type="ORF">A1Q1_03372</name>
</gene>
<evidence type="ECO:0000313" key="8">
    <source>
        <dbReference type="Proteomes" id="UP000002748"/>
    </source>
</evidence>
<dbReference type="KEGG" id="tasa:A1Q1_03372"/>
<sequence length="428" mass="47264">MPNIKPPKTVLIVGGGEFGSTTALELAKTTYKGQAHLIKVLDRSATPPATDAASYDFNKIVRQEYSDPLYARLAHDAMDLWRQDWKEYYHECGVVVSVSSDTPQAKSGYIARALAANAAPGMQTPGLGAKVLHGRKEVEGFYPDIELGDFAGQDVYINHAGGWANARGATEAAVARARALGVKFVGGTASSLIKEGNRVVGVETDCGSYRADIVILTMGSWTPTLLPELSSTCLPTGQVVGVIELSEDEAARYRDAPVTRLIDNGFYVFPPALTASGWVMKFAIHQKGFLNPQPGYPSLPRTRLSRGYEFQQIPVAARQQLRKGLSRVYPEMAKKEWKASRLCWYSDRPTGDFLLDWHPVLEGLFVAAGCCGHAFKFLPIMGRLITDAMEGKLSEELREIWSWNGKQGRRDESRDFSEYHRLDQESRL</sequence>
<dbReference type="SUPFAM" id="SSF51905">
    <property type="entry name" value="FAD/NAD(P)-binding domain"/>
    <property type="match status" value="1"/>
</dbReference>
<evidence type="ECO:0000256" key="5">
    <source>
        <dbReference type="ARBA" id="ARBA00023002"/>
    </source>
</evidence>
<evidence type="ECO:0000256" key="1">
    <source>
        <dbReference type="ARBA" id="ARBA00001974"/>
    </source>
</evidence>
<keyword evidence="4" id="KW-0274">FAD</keyword>
<dbReference type="GO" id="GO:0004657">
    <property type="term" value="F:proline dehydrogenase activity"/>
    <property type="evidence" value="ECO:0007669"/>
    <property type="project" value="TreeGrafter"/>
</dbReference>
<evidence type="ECO:0000259" key="6">
    <source>
        <dbReference type="Pfam" id="PF01266"/>
    </source>
</evidence>
<dbReference type="RefSeq" id="XP_014183709.1">
    <property type="nucleotide sequence ID" value="XM_014328234.1"/>
</dbReference>
<protein>
    <recommendedName>
        <fullName evidence="6">FAD dependent oxidoreductase domain-containing protein</fullName>
    </recommendedName>
</protein>
<evidence type="ECO:0000256" key="3">
    <source>
        <dbReference type="ARBA" id="ARBA00022630"/>
    </source>
</evidence>
<dbReference type="GO" id="GO:0050031">
    <property type="term" value="F:L-pipecolate oxidase activity"/>
    <property type="evidence" value="ECO:0007669"/>
    <property type="project" value="TreeGrafter"/>
</dbReference>
<dbReference type="Proteomes" id="UP000002748">
    <property type="component" value="Unassembled WGS sequence"/>
</dbReference>
<accession>J4UKZ2</accession>
<keyword evidence="3" id="KW-0285">Flavoprotein</keyword>
<dbReference type="OrthoDB" id="2219495at2759"/>
<comment type="similarity">
    <text evidence="2">Belongs to the MSOX/MTOX family.</text>
</comment>
<dbReference type="VEuPathDB" id="FungiDB:A1Q1_03372"/>